<keyword evidence="3" id="KW-1185">Reference proteome</keyword>
<dbReference type="PANTHER" id="PTHR39426">
    <property type="entry name" value="HOMOLOGY TO DEATH-ON-CURING PROTEIN OF PHAGE P1"/>
    <property type="match status" value="1"/>
</dbReference>
<dbReference type="NCBIfam" id="TIGR01550">
    <property type="entry name" value="DOC_P1"/>
    <property type="match status" value="1"/>
</dbReference>
<dbReference type="Pfam" id="PF02661">
    <property type="entry name" value="Fic"/>
    <property type="match status" value="1"/>
</dbReference>
<dbReference type="PROSITE" id="PS51459">
    <property type="entry name" value="FIDO"/>
    <property type="match status" value="1"/>
</dbReference>
<accession>A0A1D7XHA5</accession>
<dbReference type="PIRSF" id="PIRSF018297">
    <property type="entry name" value="Doc"/>
    <property type="match status" value="1"/>
</dbReference>
<dbReference type="Proteomes" id="UP000094652">
    <property type="component" value="Chromosome"/>
</dbReference>
<dbReference type="EMBL" id="CP017253">
    <property type="protein sequence ID" value="AOR22716.1"/>
    <property type="molecule type" value="Genomic_DNA"/>
</dbReference>
<dbReference type="Gene3D" id="1.20.120.1870">
    <property type="entry name" value="Fic/DOC protein, Fido domain"/>
    <property type="match status" value="1"/>
</dbReference>
<sequence length="126" mass="13963">MKHLSKEQMMYLHSMAVKKTGGLDGIRDEGLLDSALNSPFQSFAGEELYPSIQAKAARLGFSIIKNHPFLDGNKRIGMLAMMVFLEINGIELECSDEDIVDIGLGIASGKYEDDHIIEWIISCSNK</sequence>
<dbReference type="KEGG" id="ctae:BGI42_02870"/>
<reference evidence="3" key="1">
    <citation type="submission" date="2016-09" db="EMBL/GenBank/DDBJ databases">
        <title>Genomics of Clostridium taeniosporum, an organism which forms endospores with ribbon-like appendages.</title>
        <authorList>
            <person name="Walker J.R."/>
        </authorList>
    </citation>
    <scope>NUCLEOTIDE SEQUENCE [LARGE SCALE GENOMIC DNA]</scope>
    <source>
        <strain evidence="3">1/k</strain>
    </source>
</reference>
<evidence type="ECO:0000313" key="3">
    <source>
        <dbReference type="Proteomes" id="UP000094652"/>
    </source>
</evidence>
<proteinExistence type="predicted"/>
<dbReference type="AlphaFoldDB" id="A0A1D7XHA5"/>
<evidence type="ECO:0000259" key="1">
    <source>
        <dbReference type="PROSITE" id="PS51459"/>
    </source>
</evidence>
<feature type="domain" description="Fido" evidence="1">
    <location>
        <begin position="4"/>
        <end position="122"/>
    </location>
</feature>
<gene>
    <name evidence="2" type="ORF">BGI42_02870</name>
</gene>
<evidence type="ECO:0000313" key="2">
    <source>
        <dbReference type="EMBL" id="AOR22716.1"/>
    </source>
</evidence>
<dbReference type="GO" id="GO:0016301">
    <property type="term" value="F:kinase activity"/>
    <property type="evidence" value="ECO:0007669"/>
    <property type="project" value="InterPro"/>
</dbReference>
<dbReference type="OrthoDB" id="9802752at2"/>
<dbReference type="SUPFAM" id="SSF140931">
    <property type="entry name" value="Fic-like"/>
    <property type="match status" value="1"/>
</dbReference>
<dbReference type="PANTHER" id="PTHR39426:SF1">
    <property type="entry name" value="HOMOLOGY TO DEATH-ON-CURING PROTEIN OF PHAGE P1"/>
    <property type="match status" value="1"/>
</dbReference>
<dbReference type="STRING" id="394958.BGI42_02870"/>
<protein>
    <submittedName>
        <fullName evidence="2">Type II toxin-antitoxin system death-on-curing family toxin</fullName>
    </submittedName>
</protein>
<dbReference type="InterPro" id="IPR036597">
    <property type="entry name" value="Fido-like_dom_sf"/>
</dbReference>
<dbReference type="InterPro" id="IPR053737">
    <property type="entry name" value="Type_II_TA_Toxin"/>
</dbReference>
<dbReference type="RefSeq" id="WP_069678876.1">
    <property type="nucleotide sequence ID" value="NZ_CP017253.2"/>
</dbReference>
<name>A0A1D7XHA5_9CLOT</name>
<dbReference type="InterPro" id="IPR003812">
    <property type="entry name" value="Fido"/>
</dbReference>
<dbReference type="InterPro" id="IPR006440">
    <property type="entry name" value="Doc"/>
</dbReference>
<organism evidence="2 3">
    <name type="scientific">Clostridium taeniosporum</name>
    <dbReference type="NCBI Taxonomy" id="394958"/>
    <lineage>
        <taxon>Bacteria</taxon>
        <taxon>Bacillati</taxon>
        <taxon>Bacillota</taxon>
        <taxon>Clostridia</taxon>
        <taxon>Eubacteriales</taxon>
        <taxon>Clostridiaceae</taxon>
        <taxon>Clostridium</taxon>
    </lineage>
</organism>